<dbReference type="SMART" id="SM00849">
    <property type="entry name" value="Lactamase_B"/>
    <property type="match status" value="1"/>
</dbReference>
<gene>
    <name evidence="3" type="ORF">C5O25_05390</name>
</gene>
<evidence type="ECO:0000259" key="2">
    <source>
        <dbReference type="SMART" id="SM00849"/>
    </source>
</evidence>
<accession>A0A2V1IX62</accession>
<dbReference type="PANTHER" id="PTHR47619">
    <property type="entry name" value="METALLO-HYDROLASE YYCJ-RELATED"/>
    <property type="match status" value="1"/>
</dbReference>
<dbReference type="InterPro" id="IPR052533">
    <property type="entry name" value="WalJ/YycJ-like"/>
</dbReference>
<dbReference type="GeneID" id="93423864"/>
<dbReference type="GO" id="GO:0016787">
    <property type="term" value="F:hydrolase activity"/>
    <property type="evidence" value="ECO:0007669"/>
    <property type="project" value="UniProtKB-KW"/>
</dbReference>
<dbReference type="AlphaFoldDB" id="A0A2V1IX62"/>
<sequence length="346" mass="38209">MAKKNKFQPSPLRQPGLFDISDPNTDGGGIFGEELPVHPSILDFVVHHTATTADNVAAPSNPIEEPIKDYPVERGSLLLVSFGSGSSGNCAYLGTRSGGILIDAGVDVPTVTKGLESIGLTLEDVKGILITHDHSDHIRFAYSIVRKHSWMGVYCTPKTLNGILRRHNISRRLSDYHRPIYKEFPFELAGFRITAFNVSHDGSDNSGFFLESGSQTVAVATDLGSITERVDHYMRQANHIIIEANYDAEMLRCGRYPAYLKARIEADDGHLDNTVTARFLSSLLTPRLHNIFLCHLSEDNNTPQKAIEAVGDALRGHPDVASGDITMPRLDIFPRYERSTVYSLHL</sequence>
<keyword evidence="3" id="KW-0378">Hydrolase</keyword>
<dbReference type="Gene3D" id="3.60.15.10">
    <property type="entry name" value="Ribonuclease Z/Hydroxyacylglutathione hydrolase-like"/>
    <property type="match status" value="1"/>
</dbReference>
<organism evidence="3 4">
    <name type="scientific">Paramuribaculum intestinale</name>
    <dbReference type="NCBI Taxonomy" id="2094151"/>
    <lineage>
        <taxon>Bacteria</taxon>
        <taxon>Pseudomonadati</taxon>
        <taxon>Bacteroidota</taxon>
        <taxon>Bacteroidia</taxon>
        <taxon>Bacteroidales</taxon>
        <taxon>Muribaculaceae</taxon>
        <taxon>Paramuribaculum</taxon>
    </lineage>
</organism>
<name>A0A2V1IX62_9BACT</name>
<evidence type="ECO:0000256" key="1">
    <source>
        <dbReference type="SAM" id="MobiDB-lite"/>
    </source>
</evidence>
<evidence type="ECO:0000313" key="4">
    <source>
        <dbReference type="Proteomes" id="UP000244925"/>
    </source>
</evidence>
<dbReference type="PANTHER" id="PTHR47619:SF1">
    <property type="entry name" value="EXODEOXYRIBONUCLEASE WALJ"/>
    <property type="match status" value="1"/>
</dbReference>
<feature type="region of interest" description="Disordered" evidence="1">
    <location>
        <begin position="1"/>
        <end position="29"/>
    </location>
</feature>
<keyword evidence="4" id="KW-1185">Reference proteome</keyword>
<dbReference type="InterPro" id="IPR036866">
    <property type="entry name" value="RibonucZ/Hydroxyglut_hydro"/>
</dbReference>
<dbReference type="RefSeq" id="WP_107035713.1">
    <property type="nucleotide sequence ID" value="NZ_CAONGC010000008.1"/>
</dbReference>
<dbReference type="EMBL" id="PUBV01000008">
    <property type="protein sequence ID" value="PWB08029.1"/>
    <property type="molecule type" value="Genomic_DNA"/>
</dbReference>
<protein>
    <submittedName>
        <fullName evidence="3">MBL fold metallo-hydrolase</fullName>
    </submittedName>
</protein>
<dbReference type="Proteomes" id="UP000244925">
    <property type="component" value="Unassembled WGS sequence"/>
</dbReference>
<evidence type="ECO:0000313" key="3">
    <source>
        <dbReference type="EMBL" id="PWB08029.1"/>
    </source>
</evidence>
<dbReference type="SUPFAM" id="SSF56281">
    <property type="entry name" value="Metallo-hydrolase/oxidoreductase"/>
    <property type="match status" value="1"/>
</dbReference>
<dbReference type="Pfam" id="PF12706">
    <property type="entry name" value="Lactamase_B_2"/>
    <property type="match status" value="1"/>
</dbReference>
<comment type="caution">
    <text evidence="3">The sequence shown here is derived from an EMBL/GenBank/DDBJ whole genome shotgun (WGS) entry which is preliminary data.</text>
</comment>
<dbReference type="InterPro" id="IPR001279">
    <property type="entry name" value="Metallo-B-lactamas"/>
</dbReference>
<feature type="domain" description="Metallo-beta-lactamase" evidence="2">
    <location>
        <begin position="87"/>
        <end position="255"/>
    </location>
</feature>
<proteinExistence type="predicted"/>
<reference evidence="4" key="1">
    <citation type="submission" date="2018-02" db="EMBL/GenBank/DDBJ databases">
        <authorList>
            <person name="Clavel T."/>
            <person name="Strowig T."/>
        </authorList>
    </citation>
    <scope>NUCLEOTIDE SEQUENCE [LARGE SCALE GENOMIC DNA]</scope>
    <source>
        <strain evidence="4">DSM 100764</strain>
    </source>
</reference>